<feature type="transmembrane region" description="Helical" evidence="1">
    <location>
        <begin position="20"/>
        <end position="40"/>
    </location>
</feature>
<dbReference type="RefSeq" id="WP_090377189.1">
    <property type="nucleotide sequence ID" value="NZ_CP156749.1"/>
</dbReference>
<dbReference type="EMBL" id="FNSC01000001">
    <property type="protein sequence ID" value="SEC46203.1"/>
    <property type="molecule type" value="Genomic_DNA"/>
</dbReference>
<feature type="transmembrane region" description="Helical" evidence="1">
    <location>
        <begin position="77"/>
        <end position="96"/>
    </location>
</feature>
<evidence type="ECO:0000313" key="2">
    <source>
        <dbReference type="EMBL" id="SEC46203.1"/>
    </source>
</evidence>
<dbReference type="OrthoDB" id="7361737at2"/>
<keyword evidence="1" id="KW-0812">Transmembrane</keyword>
<protein>
    <submittedName>
        <fullName evidence="2">Uncharacterized protein</fullName>
    </submittedName>
</protein>
<keyword evidence="1" id="KW-0472">Membrane</keyword>
<proteinExistence type="predicted"/>
<feature type="transmembrane region" description="Helical" evidence="1">
    <location>
        <begin position="52"/>
        <end position="70"/>
    </location>
</feature>
<keyword evidence="1" id="KW-1133">Transmembrane helix</keyword>
<evidence type="ECO:0000256" key="1">
    <source>
        <dbReference type="SAM" id="Phobius"/>
    </source>
</evidence>
<organism evidence="2 3">
    <name type="scientific">Pseudomonas anguilliseptica</name>
    <dbReference type="NCBI Taxonomy" id="53406"/>
    <lineage>
        <taxon>Bacteria</taxon>
        <taxon>Pseudomonadati</taxon>
        <taxon>Pseudomonadota</taxon>
        <taxon>Gammaproteobacteria</taxon>
        <taxon>Pseudomonadales</taxon>
        <taxon>Pseudomonadaceae</taxon>
        <taxon>Pseudomonas</taxon>
    </lineage>
</organism>
<name>A0A1H4SPX3_PSEAG</name>
<dbReference type="STRING" id="53406.SAMN05421553_0893"/>
<accession>A0A1H4SPX3</accession>
<keyword evidence="3" id="KW-1185">Reference proteome</keyword>
<sequence length="97" mass="10189">MGVEGFFESLGEAVGSVIRFIVEGLSGFFGMLGGAVSSFITGMSKALGVTPSLLSIVVLLAGLWLLYLAVRAFIRRSIIAGVIWLVLGLWLLSGLIS</sequence>
<gene>
    <name evidence="2" type="ORF">SAMN05421553_0893</name>
</gene>
<dbReference type="AlphaFoldDB" id="A0A1H4SPX3"/>
<dbReference type="Proteomes" id="UP000242849">
    <property type="component" value="Unassembled WGS sequence"/>
</dbReference>
<evidence type="ECO:0000313" key="3">
    <source>
        <dbReference type="Proteomes" id="UP000242849"/>
    </source>
</evidence>
<reference evidence="3" key="1">
    <citation type="submission" date="2016-10" db="EMBL/GenBank/DDBJ databases">
        <authorList>
            <person name="Varghese N."/>
            <person name="Submissions S."/>
        </authorList>
    </citation>
    <scope>NUCLEOTIDE SEQUENCE [LARGE SCALE GENOMIC DNA]</scope>
    <source>
        <strain evidence="3">DSM 12111</strain>
    </source>
</reference>